<evidence type="ECO:0000313" key="2">
    <source>
        <dbReference type="Proteomes" id="UP001187192"/>
    </source>
</evidence>
<dbReference type="AlphaFoldDB" id="A0AA88DIX7"/>
<accession>A0AA88DIX7</accession>
<proteinExistence type="predicted"/>
<dbReference type="EMBL" id="BTGU01000026">
    <property type="protein sequence ID" value="GMN47724.1"/>
    <property type="molecule type" value="Genomic_DNA"/>
</dbReference>
<reference evidence="1" key="1">
    <citation type="submission" date="2023-07" db="EMBL/GenBank/DDBJ databases">
        <title>draft genome sequence of fig (Ficus carica).</title>
        <authorList>
            <person name="Takahashi T."/>
            <person name="Nishimura K."/>
        </authorList>
    </citation>
    <scope>NUCLEOTIDE SEQUENCE</scope>
</reference>
<evidence type="ECO:0000313" key="1">
    <source>
        <dbReference type="EMBL" id="GMN47724.1"/>
    </source>
</evidence>
<name>A0AA88DIX7_FICCA</name>
<organism evidence="1 2">
    <name type="scientific">Ficus carica</name>
    <name type="common">Common fig</name>
    <dbReference type="NCBI Taxonomy" id="3494"/>
    <lineage>
        <taxon>Eukaryota</taxon>
        <taxon>Viridiplantae</taxon>
        <taxon>Streptophyta</taxon>
        <taxon>Embryophyta</taxon>
        <taxon>Tracheophyta</taxon>
        <taxon>Spermatophyta</taxon>
        <taxon>Magnoliopsida</taxon>
        <taxon>eudicotyledons</taxon>
        <taxon>Gunneridae</taxon>
        <taxon>Pentapetalae</taxon>
        <taxon>rosids</taxon>
        <taxon>fabids</taxon>
        <taxon>Rosales</taxon>
        <taxon>Moraceae</taxon>
        <taxon>Ficeae</taxon>
        <taxon>Ficus</taxon>
    </lineage>
</organism>
<comment type="caution">
    <text evidence="1">The sequence shown here is derived from an EMBL/GenBank/DDBJ whole genome shotgun (WGS) entry which is preliminary data.</text>
</comment>
<keyword evidence="2" id="KW-1185">Reference proteome</keyword>
<dbReference type="Proteomes" id="UP001187192">
    <property type="component" value="Unassembled WGS sequence"/>
</dbReference>
<protein>
    <submittedName>
        <fullName evidence="1">Uncharacterized protein</fullName>
    </submittedName>
</protein>
<sequence length="135" mass="14809">MGIPDLSNAAATSLMSPEKEIRHCVKLLQSRSTTMRDRDALTVDPLSITIVSHRRSPELTDEDSPLRSRSALPSSWESSLAEIGELLAEITKLRSEVASRPGNSCSRAVFGLARLRHDTISINTNTTRLINGPRT</sequence>
<gene>
    <name evidence="1" type="ORF">TIFTF001_016882</name>
</gene>